<dbReference type="KEGG" id="salf:SMD44_00903"/>
<keyword evidence="1" id="KW-0812">Transmembrane</keyword>
<evidence type="ECO:0008006" key="4">
    <source>
        <dbReference type="Google" id="ProtNLM"/>
    </source>
</evidence>
<dbReference type="Proteomes" id="UP000195880">
    <property type="component" value="Chromosome"/>
</dbReference>
<sequence length="144" mass="16104">MRCRALRRLGRMLGRRGAILLSYGTVWALYGYGQLVSPQPDQRGLRLLLDRIPLDVWAWMWIAAGLLAVISAWLPQGRDWTGFLALVVIVLPWMGSYAASWAMGEFNRGWVAALIWGVIAVPVIVVAGWREPPRPKRLGPADGR</sequence>
<gene>
    <name evidence="2" type="ORF">SMD44_00903</name>
</gene>
<evidence type="ECO:0000256" key="1">
    <source>
        <dbReference type="SAM" id="Phobius"/>
    </source>
</evidence>
<evidence type="ECO:0000313" key="2">
    <source>
        <dbReference type="EMBL" id="ARX81505.1"/>
    </source>
</evidence>
<organism evidence="2 3">
    <name type="scientific">Streptomyces alboflavus</name>
    <dbReference type="NCBI Taxonomy" id="67267"/>
    <lineage>
        <taxon>Bacteria</taxon>
        <taxon>Bacillati</taxon>
        <taxon>Actinomycetota</taxon>
        <taxon>Actinomycetes</taxon>
        <taxon>Kitasatosporales</taxon>
        <taxon>Streptomycetaceae</taxon>
        <taxon>Streptomyces</taxon>
    </lineage>
</organism>
<accession>A0A1Z1W514</accession>
<keyword evidence="1" id="KW-0472">Membrane</keyword>
<feature type="transmembrane region" description="Helical" evidence="1">
    <location>
        <begin position="56"/>
        <end position="74"/>
    </location>
</feature>
<feature type="transmembrane region" description="Helical" evidence="1">
    <location>
        <begin position="20"/>
        <end position="36"/>
    </location>
</feature>
<dbReference type="AlphaFoldDB" id="A0A1Z1W514"/>
<reference evidence="2 3" key="1">
    <citation type="submission" date="2017-05" db="EMBL/GenBank/DDBJ databases">
        <title>Streptomyces alboflavus Genome sequencing and assembly.</title>
        <authorList>
            <person name="Wang Y."/>
            <person name="Du B."/>
            <person name="Ding Y."/>
            <person name="Liu H."/>
            <person name="Hou Q."/>
            <person name="Liu K."/>
            <person name="Wang C."/>
            <person name="Yao L."/>
        </authorList>
    </citation>
    <scope>NUCLEOTIDE SEQUENCE [LARGE SCALE GENOMIC DNA]</scope>
    <source>
        <strain evidence="2 3">MDJK44</strain>
    </source>
</reference>
<feature type="transmembrane region" description="Helical" evidence="1">
    <location>
        <begin position="81"/>
        <end position="103"/>
    </location>
</feature>
<name>A0A1Z1W514_9ACTN</name>
<protein>
    <recommendedName>
        <fullName evidence="4">Integral membrane protein</fullName>
    </recommendedName>
</protein>
<proteinExistence type="predicted"/>
<dbReference type="EMBL" id="CP021748">
    <property type="protein sequence ID" value="ARX81505.1"/>
    <property type="molecule type" value="Genomic_DNA"/>
</dbReference>
<keyword evidence="3" id="KW-1185">Reference proteome</keyword>
<evidence type="ECO:0000313" key="3">
    <source>
        <dbReference type="Proteomes" id="UP000195880"/>
    </source>
</evidence>
<keyword evidence="1" id="KW-1133">Transmembrane helix</keyword>
<dbReference type="OrthoDB" id="4222971at2"/>
<dbReference type="RefSeq" id="WP_087882915.1">
    <property type="nucleotide sequence ID" value="NZ_CP021748.1"/>
</dbReference>
<feature type="transmembrane region" description="Helical" evidence="1">
    <location>
        <begin position="109"/>
        <end position="129"/>
    </location>
</feature>